<dbReference type="InterPro" id="IPR004000">
    <property type="entry name" value="Actin"/>
</dbReference>
<dbReference type="InterPro" id="IPR043129">
    <property type="entry name" value="ATPase_NBD"/>
</dbReference>
<sequence>MPMLEMRHKVRGILQLNIILNTVQSPVGTMWRKCFVLHRVEDIKEKLAYVVEDYHAGLKKVETSNDIEKNYELTDGQVIIIGAERFRRTKVLLSPTYWKGSEGIHKLAYKNIMKCDLDICRDLYTTIVVWR</sequence>
<dbReference type="SUPFAM" id="SSF53067">
    <property type="entry name" value="Actin-like ATPase domain"/>
    <property type="match status" value="1"/>
</dbReference>
<accession>X6PBQ2</accession>
<dbReference type="Gene3D" id="3.30.420.40">
    <property type="match status" value="1"/>
</dbReference>
<dbReference type="AlphaFoldDB" id="X6PBQ2"/>
<dbReference type="Pfam" id="PF00022">
    <property type="entry name" value="Actin"/>
    <property type="match status" value="1"/>
</dbReference>
<evidence type="ECO:0000256" key="1">
    <source>
        <dbReference type="ARBA" id="ARBA00049360"/>
    </source>
</evidence>
<evidence type="ECO:0000313" key="2">
    <source>
        <dbReference type="EMBL" id="ETO35548.1"/>
    </source>
</evidence>
<reference evidence="2 3" key="1">
    <citation type="journal article" date="2013" name="Curr. Biol.">
        <title>The Genome of the Foraminiferan Reticulomyxa filosa.</title>
        <authorList>
            <person name="Glockner G."/>
            <person name="Hulsmann N."/>
            <person name="Schleicher M."/>
            <person name="Noegel A.A."/>
            <person name="Eichinger L."/>
            <person name="Gallinger C."/>
            <person name="Pawlowski J."/>
            <person name="Sierra R."/>
            <person name="Euteneuer U."/>
            <person name="Pillet L."/>
            <person name="Moustafa A."/>
            <person name="Platzer M."/>
            <person name="Groth M."/>
            <person name="Szafranski K."/>
            <person name="Schliwa M."/>
        </authorList>
    </citation>
    <scope>NUCLEOTIDE SEQUENCE [LARGE SCALE GENOMIC DNA]</scope>
</reference>
<dbReference type="Proteomes" id="UP000023152">
    <property type="component" value="Unassembled WGS sequence"/>
</dbReference>
<dbReference type="PANTHER" id="PTHR11937">
    <property type="entry name" value="ACTIN"/>
    <property type="match status" value="1"/>
</dbReference>
<gene>
    <name evidence="2" type="ORF">RFI_01513</name>
</gene>
<proteinExistence type="predicted"/>
<evidence type="ECO:0000313" key="3">
    <source>
        <dbReference type="Proteomes" id="UP000023152"/>
    </source>
</evidence>
<comment type="catalytic activity">
    <reaction evidence="1">
        <text>ATP + H2O = ADP + phosphate + H(+)</text>
        <dbReference type="Rhea" id="RHEA:13065"/>
        <dbReference type="ChEBI" id="CHEBI:15377"/>
        <dbReference type="ChEBI" id="CHEBI:15378"/>
        <dbReference type="ChEBI" id="CHEBI:30616"/>
        <dbReference type="ChEBI" id="CHEBI:43474"/>
        <dbReference type="ChEBI" id="CHEBI:456216"/>
    </reaction>
</comment>
<organism evidence="2 3">
    <name type="scientific">Reticulomyxa filosa</name>
    <dbReference type="NCBI Taxonomy" id="46433"/>
    <lineage>
        <taxon>Eukaryota</taxon>
        <taxon>Sar</taxon>
        <taxon>Rhizaria</taxon>
        <taxon>Retaria</taxon>
        <taxon>Foraminifera</taxon>
        <taxon>Monothalamids</taxon>
        <taxon>Reticulomyxidae</taxon>
        <taxon>Reticulomyxa</taxon>
    </lineage>
</organism>
<keyword evidence="3" id="KW-1185">Reference proteome</keyword>
<protein>
    <submittedName>
        <fullName evidence="2">Actin-7</fullName>
    </submittedName>
</protein>
<dbReference type="EMBL" id="ASPP01001516">
    <property type="protein sequence ID" value="ETO35548.1"/>
    <property type="molecule type" value="Genomic_DNA"/>
</dbReference>
<dbReference type="Gene3D" id="3.90.640.10">
    <property type="entry name" value="Actin, Chain A, domain 4"/>
    <property type="match status" value="1"/>
</dbReference>
<name>X6PBQ2_RETFI</name>
<comment type="caution">
    <text evidence="2">The sequence shown here is derived from an EMBL/GenBank/DDBJ whole genome shotgun (WGS) entry which is preliminary data.</text>
</comment>